<organism evidence="2 3">
    <name type="scientific">Companilactobacillus allii</name>
    <dbReference type="NCBI Taxonomy" id="1847728"/>
    <lineage>
        <taxon>Bacteria</taxon>
        <taxon>Bacillati</taxon>
        <taxon>Bacillota</taxon>
        <taxon>Bacilli</taxon>
        <taxon>Lactobacillales</taxon>
        <taxon>Lactobacillaceae</taxon>
        <taxon>Companilactobacillus</taxon>
    </lineage>
</organism>
<dbReference type="PANTHER" id="PTHR43190">
    <property type="entry name" value="N-ACETYL-D-GLUCOSAMINE KINASE"/>
    <property type="match status" value="1"/>
</dbReference>
<protein>
    <recommendedName>
        <fullName evidence="1">ATPase BadF/BadG/BcrA/BcrD type domain-containing protein</fullName>
    </recommendedName>
</protein>
<proteinExistence type="predicted"/>
<feature type="domain" description="ATPase BadF/BadG/BcrA/BcrD type" evidence="1">
    <location>
        <begin position="6"/>
        <end position="279"/>
    </location>
</feature>
<dbReference type="Proteomes" id="UP000187499">
    <property type="component" value="Chromosome"/>
</dbReference>
<dbReference type="AlphaFoldDB" id="A0A1P8Q1A0"/>
<dbReference type="Gene3D" id="3.30.420.40">
    <property type="match status" value="2"/>
</dbReference>
<evidence type="ECO:0000259" key="1">
    <source>
        <dbReference type="Pfam" id="PF01869"/>
    </source>
</evidence>
<accession>A0A1P8Q1A0</accession>
<dbReference type="EMBL" id="CP019323">
    <property type="protein sequence ID" value="APX71638.1"/>
    <property type="molecule type" value="Genomic_DNA"/>
</dbReference>
<name>A0A1P8Q1A0_9LACO</name>
<dbReference type="STRING" id="1847728.BTM29_03280"/>
<dbReference type="InterPro" id="IPR043129">
    <property type="entry name" value="ATPase_NBD"/>
</dbReference>
<dbReference type="OrthoDB" id="9772633at2"/>
<dbReference type="Pfam" id="PF01869">
    <property type="entry name" value="BcrAD_BadFG"/>
    <property type="match status" value="1"/>
</dbReference>
<dbReference type="PANTHER" id="PTHR43190:SF3">
    <property type="entry name" value="N-ACETYL-D-GLUCOSAMINE KINASE"/>
    <property type="match status" value="1"/>
</dbReference>
<evidence type="ECO:0000313" key="3">
    <source>
        <dbReference type="Proteomes" id="UP000187499"/>
    </source>
</evidence>
<dbReference type="SUPFAM" id="SSF53067">
    <property type="entry name" value="Actin-like ATPase domain"/>
    <property type="match status" value="2"/>
</dbReference>
<keyword evidence="3" id="KW-1185">Reference proteome</keyword>
<gene>
    <name evidence="2" type="ORF">BTM29_03280</name>
</gene>
<dbReference type="CDD" id="cd24007">
    <property type="entry name" value="ASKHA_NBD_eukNAGK-like"/>
    <property type="match status" value="1"/>
</dbReference>
<evidence type="ECO:0000313" key="2">
    <source>
        <dbReference type="EMBL" id="APX71638.1"/>
    </source>
</evidence>
<sequence>MTEFSIGIDCGGTHTVAIAYDQHADMLRKSVQGPANLAVDPTEAVKNIHAAILAITQSLNEKDCNKILIGIAGLSAFNEIEQLIAELDFPNLDIKIINDAQLALIARLKGQNGLVAIAGTGSVVTGIVDNRSVRVGGWGHLLGDEGSGYQISKLAFQQVTKETDLDEISNFSKAFLKEIGAKNITDLISIFYKLNKKEVANFTPFVLKEAKDGDKVAQSIVETATKGLADQINLAMNKTDWQKSTLNLAFSGSVVEKSSYYRQLLIKKINCEHQEINILPVESDFNNAIAVIYAK</sequence>
<dbReference type="InterPro" id="IPR002731">
    <property type="entry name" value="ATPase_BadF"/>
</dbReference>
<dbReference type="InterPro" id="IPR052519">
    <property type="entry name" value="Euk-type_GlcNAc_Kinase"/>
</dbReference>
<dbReference type="KEGG" id="lalw:BTM29_03280"/>
<reference evidence="3" key="1">
    <citation type="submission" date="2016-12" db="EMBL/GenBank/DDBJ databases">
        <authorList>
            <person name="Jung M.Y."/>
            <person name="Lee S.H."/>
        </authorList>
    </citation>
    <scope>NUCLEOTIDE SEQUENCE [LARGE SCALE GENOMIC DNA]</scope>
    <source>
        <strain evidence="3">WiKim39</strain>
    </source>
</reference>
<dbReference type="RefSeq" id="WP_076614142.1">
    <property type="nucleotide sequence ID" value="NZ_CP019323.1"/>
</dbReference>